<dbReference type="InterPro" id="IPR001647">
    <property type="entry name" value="HTH_TetR"/>
</dbReference>
<dbReference type="AlphaFoldDB" id="A0A919R4G5"/>
<keyword evidence="1 2" id="KW-0238">DNA-binding</keyword>
<accession>A0A919R4G5</accession>
<evidence type="ECO:0000313" key="5">
    <source>
        <dbReference type="EMBL" id="GII78923.1"/>
    </source>
</evidence>
<dbReference type="Gene3D" id="1.10.357.10">
    <property type="entry name" value="Tetracycline Repressor, domain 2"/>
    <property type="match status" value="1"/>
</dbReference>
<evidence type="ECO:0000313" key="6">
    <source>
        <dbReference type="Proteomes" id="UP000655287"/>
    </source>
</evidence>
<reference evidence="5" key="1">
    <citation type="submission" date="2021-01" db="EMBL/GenBank/DDBJ databases">
        <title>Whole genome shotgun sequence of Sphaerisporangium rufum NBRC 109079.</title>
        <authorList>
            <person name="Komaki H."/>
            <person name="Tamura T."/>
        </authorList>
    </citation>
    <scope>NUCLEOTIDE SEQUENCE</scope>
    <source>
        <strain evidence="5">NBRC 109079</strain>
    </source>
</reference>
<feature type="compositionally biased region" description="Pro residues" evidence="3">
    <location>
        <begin position="213"/>
        <end position="230"/>
    </location>
</feature>
<dbReference type="InterPro" id="IPR009057">
    <property type="entry name" value="Homeodomain-like_sf"/>
</dbReference>
<gene>
    <name evidence="5" type="ORF">Sru01_39050</name>
</gene>
<name>A0A919R4G5_9ACTN</name>
<keyword evidence="6" id="KW-1185">Reference proteome</keyword>
<dbReference type="InterPro" id="IPR050109">
    <property type="entry name" value="HTH-type_TetR-like_transc_reg"/>
</dbReference>
<sequence length="230" mass="25280">MLPMDQGGRRRYDALNRTAQAVQTRAAIARAAHRLFVERGWAATTVRDVARQAGVSVPTVYSAYGNKAGLARALADAADLSADLPRQLRELQDPAAGPARQLAAMAAFDRRLYERGGEVIVLVREAAREEPQLATAYRDGRRRADHTRREVFASWPAGTLRQGVDAHTAADIYAALCNIDVYLVLTTERGWSPGRVEQWWSRALARELLSRPPAAPEPPQPAPARPPGER</sequence>
<dbReference type="Pfam" id="PF00440">
    <property type="entry name" value="TetR_N"/>
    <property type="match status" value="1"/>
</dbReference>
<evidence type="ECO:0000256" key="2">
    <source>
        <dbReference type="PROSITE-ProRule" id="PRU00335"/>
    </source>
</evidence>
<dbReference type="EMBL" id="BOOU01000053">
    <property type="protein sequence ID" value="GII78923.1"/>
    <property type="molecule type" value="Genomic_DNA"/>
</dbReference>
<dbReference type="Proteomes" id="UP000655287">
    <property type="component" value="Unassembled WGS sequence"/>
</dbReference>
<evidence type="ECO:0000256" key="3">
    <source>
        <dbReference type="SAM" id="MobiDB-lite"/>
    </source>
</evidence>
<dbReference type="PROSITE" id="PS50977">
    <property type="entry name" value="HTH_TETR_2"/>
    <property type="match status" value="1"/>
</dbReference>
<organism evidence="5 6">
    <name type="scientific">Sphaerisporangium rufum</name>
    <dbReference type="NCBI Taxonomy" id="1381558"/>
    <lineage>
        <taxon>Bacteria</taxon>
        <taxon>Bacillati</taxon>
        <taxon>Actinomycetota</taxon>
        <taxon>Actinomycetes</taxon>
        <taxon>Streptosporangiales</taxon>
        <taxon>Streptosporangiaceae</taxon>
        <taxon>Sphaerisporangium</taxon>
    </lineage>
</organism>
<dbReference type="GO" id="GO:0003700">
    <property type="term" value="F:DNA-binding transcription factor activity"/>
    <property type="evidence" value="ECO:0007669"/>
    <property type="project" value="TreeGrafter"/>
</dbReference>
<protein>
    <submittedName>
        <fullName evidence="5">TetR family transcriptional regulator</fullName>
    </submittedName>
</protein>
<dbReference type="PANTHER" id="PTHR30055">
    <property type="entry name" value="HTH-TYPE TRANSCRIPTIONAL REGULATOR RUTR"/>
    <property type="match status" value="1"/>
</dbReference>
<evidence type="ECO:0000256" key="1">
    <source>
        <dbReference type="ARBA" id="ARBA00023125"/>
    </source>
</evidence>
<proteinExistence type="predicted"/>
<dbReference type="PANTHER" id="PTHR30055:SF226">
    <property type="entry name" value="HTH-TYPE TRANSCRIPTIONAL REGULATOR PKSA"/>
    <property type="match status" value="1"/>
</dbReference>
<dbReference type="SUPFAM" id="SSF46689">
    <property type="entry name" value="Homeodomain-like"/>
    <property type="match status" value="1"/>
</dbReference>
<feature type="domain" description="HTH tetR-type" evidence="4">
    <location>
        <begin position="22"/>
        <end position="82"/>
    </location>
</feature>
<evidence type="ECO:0000259" key="4">
    <source>
        <dbReference type="PROSITE" id="PS50977"/>
    </source>
</evidence>
<dbReference type="PRINTS" id="PR00455">
    <property type="entry name" value="HTHTETR"/>
</dbReference>
<comment type="caution">
    <text evidence="5">The sequence shown here is derived from an EMBL/GenBank/DDBJ whole genome shotgun (WGS) entry which is preliminary data.</text>
</comment>
<feature type="DNA-binding region" description="H-T-H motif" evidence="2">
    <location>
        <begin position="45"/>
        <end position="64"/>
    </location>
</feature>
<feature type="region of interest" description="Disordered" evidence="3">
    <location>
        <begin position="210"/>
        <end position="230"/>
    </location>
</feature>
<dbReference type="GO" id="GO:0000976">
    <property type="term" value="F:transcription cis-regulatory region binding"/>
    <property type="evidence" value="ECO:0007669"/>
    <property type="project" value="TreeGrafter"/>
</dbReference>